<evidence type="ECO:0000256" key="1">
    <source>
        <dbReference type="SAM" id="MobiDB-lite"/>
    </source>
</evidence>
<reference evidence="4" key="1">
    <citation type="submission" date="2021-02" db="EMBL/GenBank/DDBJ databases">
        <authorList>
            <person name="Dougan E. K."/>
            <person name="Rhodes N."/>
            <person name="Thang M."/>
            <person name="Chan C."/>
        </authorList>
    </citation>
    <scope>NUCLEOTIDE SEQUENCE</scope>
</reference>
<dbReference type="OMA" id="CICEESQ"/>
<comment type="caution">
    <text evidence="4">The sequence shown here is derived from an EMBL/GenBank/DDBJ whole genome shotgun (WGS) entry which is preliminary data.</text>
</comment>
<feature type="compositionally biased region" description="Basic and acidic residues" evidence="1">
    <location>
        <begin position="897"/>
        <end position="918"/>
    </location>
</feature>
<gene>
    <name evidence="4" type="ORF">PGLA1383_LOCUS8607</name>
</gene>
<accession>A0A813DU20</accession>
<feature type="region of interest" description="Disordered" evidence="1">
    <location>
        <begin position="795"/>
        <end position="868"/>
    </location>
</feature>
<keyword evidence="2" id="KW-0472">Membrane</keyword>
<feature type="transmembrane region" description="Helical" evidence="2">
    <location>
        <begin position="763"/>
        <end position="783"/>
    </location>
</feature>
<keyword evidence="2" id="KW-1133">Transmembrane helix</keyword>
<keyword evidence="3" id="KW-0732">Signal</keyword>
<feature type="compositionally biased region" description="Low complexity" evidence="1">
    <location>
        <begin position="619"/>
        <end position="633"/>
    </location>
</feature>
<keyword evidence="2" id="KW-0812">Transmembrane</keyword>
<feature type="chain" id="PRO_5032450705" evidence="3">
    <location>
        <begin position="32"/>
        <end position="955"/>
    </location>
</feature>
<feature type="region of interest" description="Disordered" evidence="1">
    <location>
        <begin position="887"/>
        <end position="955"/>
    </location>
</feature>
<evidence type="ECO:0000313" key="5">
    <source>
        <dbReference type="Proteomes" id="UP000654075"/>
    </source>
</evidence>
<feature type="signal peptide" evidence="3">
    <location>
        <begin position="1"/>
        <end position="31"/>
    </location>
</feature>
<dbReference type="Proteomes" id="UP000654075">
    <property type="component" value="Unassembled WGS sequence"/>
</dbReference>
<feature type="compositionally biased region" description="Low complexity" evidence="1">
    <location>
        <begin position="795"/>
        <end position="812"/>
    </location>
</feature>
<organism evidence="4 5">
    <name type="scientific">Polarella glacialis</name>
    <name type="common">Dinoflagellate</name>
    <dbReference type="NCBI Taxonomy" id="89957"/>
    <lineage>
        <taxon>Eukaryota</taxon>
        <taxon>Sar</taxon>
        <taxon>Alveolata</taxon>
        <taxon>Dinophyceae</taxon>
        <taxon>Suessiales</taxon>
        <taxon>Suessiaceae</taxon>
        <taxon>Polarella</taxon>
    </lineage>
</organism>
<protein>
    <submittedName>
        <fullName evidence="4">Uncharacterized protein</fullName>
    </submittedName>
</protein>
<feature type="compositionally biased region" description="Low complexity" evidence="1">
    <location>
        <begin position="935"/>
        <end position="955"/>
    </location>
</feature>
<proteinExistence type="predicted"/>
<dbReference type="PANTHER" id="PTHR14596:SF72">
    <property type="entry name" value="ZINC FINGER PROTEIN MSN2-RELATED"/>
    <property type="match status" value="1"/>
</dbReference>
<dbReference type="AlphaFoldDB" id="A0A813DU20"/>
<dbReference type="OrthoDB" id="2418081at2759"/>
<dbReference type="GO" id="GO:0042594">
    <property type="term" value="P:response to starvation"/>
    <property type="evidence" value="ECO:0007669"/>
    <property type="project" value="TreeGrafter"/>
</dbReference>
<feature type="compositionally biased region" description="Polar residues" evidence="1">
    <location>
        <begin position="827"/>
        <end position="839"/>
    </location>
</feature>
<dbReference type="GO" id="GO:0000987">
    <property type="term" value="F:cis-regulatory region sequence-specific DNA binding"/>
    <property type="evidence" value="ECO:0007669"/>
    <property type="project" value="TreeGrafter"/>
</dbReference>
<dbReference type="EMBL" id="CAJNNV010003941">
    <property type="protein sequence ID" value="CAE8589877.1"/>
    <property type="molecule type" value="Genomic_DNA"/>
</dbReference>
<feature type="compositionally biased region" description="Low complexity" evidence="1">
    <location>
        <begin position="840"/>
        <end position="850"/>
    </location>
</feature>
<dbReference type="PANTHER" id="PTHR14596">
    <property type="entry name" value="ZINC FINGER PROTEIN"/>
    <property type="match status" value="1"/>
</dbReference>
<dbReference type="GO" id="GO:0005634">
    <property type="term" value="C:nucleus"/>
    <property type="evidence" value="ECO:0007669"/>
    <property type="project" value="TreeGrafter"/>
</dbReference>
<name>A0A813DU20_POLGL</name>
<evidence type="ECO:0000256" key="3">
    <source>
        <dbReference type="SAM" id="SignalP"/>
    </source>
</evidence>
<evidence type="ECO:0000313" key="4">
    <source>
        <dbReference type="EMBL" id="CAE8589877.1"/>
    </source>
</evidence>
<keyword evidence="5" id="KW-1185">Reference proteome</keyword>
<sequence length="955" mass="101268">MGLSRASCCLLQNRPLFILLLLQEFVGARLAVERRAASDQCPLNSEYGAPDAGGDCLCAASRPDCYQEGRPGCTRADSRSDLHYFAANCKTCSCSVAGGSATNASQQALGSCTSAKGAEASSKGPDRSGLCGCPGNRPYCVSLDVLHDSPGCLQTDSWEMDDTKRQEQQQHQLAADTNRFLPGCPRTHCFCRATCPPNSALPYADELGNCACSAAYPACYQDGEEGCTMRVSQTAAVTGTSIAYFDAFCGSACECRDDSGGVCAPKSCIELTDCGFANCRDCDMCEGISRCPAQDGTGAANALLPDNLGNCKCKAQQQCFQGNRSVAGCPISPTGTSPMSFQVSCADCLCNNFGDVSTAALACPQFAKDKSPTFTGDCQCPDEIPECYQGGKRWCLRAGGQRDLYYFSPNCDDCECRVASSSSSATLEGRCPDSARDVISDAFGNCACPNDRPICVNGSGVLKMLCTTKQGWESSTEFGWNCSDCRCIPTEGSQSMDFAPASLLEDSGLDFARLDLVVDLRFVNSMNTLTEWKDLEEKVLLFESGKLVFAAAAAAAVAHSTPTEDAAAGICSELTILQSQDFPVENAETVRVYRFSAVLGVMWAELPETATTSPPPLVPNNSSSANRSQLASSSRKRKLQAGAVKSIGQLTATEKDVLLSLTTSWRGGLFKPELELSMQKLLNDTASWMTETAETPRVTLSRADLVSGNEYVEGLSLIGPLAAKAPLVLSTKDTTEENAGQQVAVASASGEQASGGFDIMANLPLIGAGAGGLLGLCISCYVYRRIIRIRQAWNNNNNNNYKNNNNNNNNNNDEATQKDGSLGGIARSNTRGGSDSPRSQQQPQQQQQQGMGQGGTGLGAITPTRNPEYGRQSLHAALSRGQSIMLKNGTPAVDGSEDTKNNLPDRHSLAGRQLDGKKVGSAAAQFALEGGAEIQSPKKQQQQQQQPTTTTNNSK</sequence>
<feature type="region of interest" description="Disordered" evidence="1">
    <location>
        <begin position="610"/>
        <end position="637"/>
    </location>
</feature>
<evidence type="ECO:0000256" key="2">
    <source>
        <dbReference type="SAM" id="Phobius"/>
    </source>
</evidence>
<dbReference type="GO" id="GO:0000981">
    <property type="term" value="F:DNA-binding transcription factor activity, RNA polymerase II-specific"/>
    <property type="evidence" value="ECO:0007669"/>
    <property type="project" value="TreeGrafter"/>
</dbReference>